<dbReference type="OrthoDB" id="3267321at2"/>
<evidence type="ECO:0000256" key="6">
    <source>
        <dbReference type="ARBA" id="ARBA00023010"/>
    </source>
</evidence>
<dbReference type="Proteomes" id="UP000245469">
    <property type="component" value="Unassembled WGS sequence"/>
</dbReference>
<evidence type="ECO:0000256" key="3">
    <source>
        <dbReference type="ARBA" id="ARBA00022692"/>
    </source>
</evidence>
<sequence length="198" mass="19610">MFGINPGEFAVLLLVVLIVVGPERLPQYAQQLGRMVREGRKMAMGLREQVRGELGPEFDDVDWKKLDPRQYDPRKIIADALSAPLEDDDEPAAPATKPVSSGGPAAVSGAAAAGAGAAGVAAGATAAGAVAAAASPGDEASASPSNAGHPSVSPADKRPAGSDEASPAVVDPASDGADAPAVPMARSAAGAPVDLEAT</sequence>
<evidence type="ECO:0000256" key="7">
    <source>
        <dbReference type="ARBA" id="ARBA00023136"/>
    </source>
</evidence>
<evidence type="ECO:0000256" key="4">
    <source>
        <dbReference type="ARBA" id="ARBA00022927"/>
    </source>
</evidence>
<keyword evidence="4" id="KW-0653">Protein transport</keyword>
<keyword evidence="10" id="KW-1185">Reference proteome</keyword>
<protein>
    <submittedName>
        <fullName evidence="9">Sec-independent protein translocase protein TatB</fullName>
    </submittedName>
</protein>
<keyword evidence="2" id="KW-0813">Transport</keyword>
<accession>A0A316AGX2</accession>
<evidence type="ECO:0000256" key="1">
    <source>
        <dbReference type="ARBA" id="ARBA00004167"/>
    </source>
</evidence>
<evidence type="ECO:0000256" key="5">
    <source>
        <dbReference type="ARBA" id="ARBA00022989"/>
    </source>
</evidence>
<dbReference type="GO" id="GO:0016020">
    <property type="term" value="C:membrane"/>
    <property type="evidence" value="ECO:0007669"/>
    <property type="project" value="UniProtKB-ARBA"/>
</dbReference>
<gene>
    <name evidence="9" type="ORF">BXY45_101165</name>
</gene>
<dbReference type="Gene3D" id="1.20.5.3310">
    <property type="match status" value="1"/>
</dbReference>
<feature type="region of interest" description="Disordered" evidence="8">
    <location>
        <begin position="128"/>
        <end position="198"/>
    </location>
</feature>
<evidence type="ECO:0000256" key="2">
    <source>
        <dbReference type="ARBA" id="ARBA00022448"/>
    </source>
</evidence>
<name>A0A316AGX2_9ACTN</name>
<feature type="compositionally biased region" description="Low complexity" evidence="8">
    <location>
        <begin position="98"/>
        <end position="109"/>
    </location>
</feature>
<comment type="caution">
    <text evidence="9">The sequence shown here is derived from an EMBL/GenBank/DDBJ whole genome shotgun (WGS) entry which is preliminary data.</text>
</comment>
<feature type="region of interest" description="Disordered" evidence="8">
    <location>
        <begin position="83"/>
        <end position="109"/>
    </location>
</feature>
<dbReference type="PRINTS" id="PR01506">
    <property type="entry name" value="TATBPROTEIN"/>
</dbReference>
<keyword evidence="7" id="KW-0472">Membrane</keyword>
<evidence type="ECO:0000256" key="8">
    <source>
        <dbReference type="SAM" id="MobiDB-lite"/>
    </source>
</evidence>
<evidence type="ECO:0000313" key="9">
    <source>
        <dbReference type="EMBL" id="PWJ56190.1"/>
    </source>
</evidence>
<feature type="compositionally biased region" description="Low complexity" evidence="8">
    <location>
        <begin position="128"/>
        <end position="145"/>
    </location>
</feature>
<dbReference type="EMBL" id="QGDQ01000001">
    <property type="protein sequence ID" value="PWJ56190.1"/>
    <property type="molecule type" value="Genomic_DNA"/>
</dbReference>
<evidence type="ECO:0000313" key="10">
    <source>
        <dbReference type="Proteomes" id="UP000245469"/>
    </source>
</evidence>
<dbReference type="InterPro" id="IPR003369">
    <property type="entry name" value="TatA/B/E"/>
</dbReference>
<keyword evidence="3" id="KW-0812">Transmembrane</keyword>
<proteinExistence type="predicted"/>
<keyword evidence="6" id="KW-0811">Translocation</keyword>
<dbReference type="AlphaFoldDB" id="A0A316AGX2"/>
<dbReference type="Pfam" id="PF02416">
    <property type="entry name" value="TatA_B_E"/>
    <property type="match status" value="1"/>
</dbReference>
<organism evidence="9 10">
    <name type="scientific">Quadrisphaera granulorum</name>
    <dbReference type="NCBI Taxonomy" id="317664"/>
    <lineage>
        <taxon>Bacteria</taxon>
        <taxon>Bacillati</taxon>
        <taxon>Actinomycetota</taxon>
        <taxon>Actinomycetes</taxon>
        <taxon>Kineosporiales</taxon>
        <taxon>Kineosporiaceae</taxon>
        <taxon>Quadrisphaera</taxon>
    </lineage>
</organism>
<comment type="subcellular location">
    <subcellularLocation>
        <location evidence="1">Membrane</location>
        <topology evidence="1">Single-pass membrane protein</topology>
    </subcellularLocation>
</comment>
<reference evidence="9 10" key="1">
    <citation type="submission" date="2018-03" db="EMBL/GenBank/DDBJ databases">
        <title>Genomic Encyclopedia of Archaeal and Bacterial Type Strains, Phase II (KMG-II): from individual species to whole genera.</title>
        <authorList>
            <person name="Goeker M."/>
        </authorList>
    </citation>
    <scope>NUCLEOTIDE SEQUENCE [LARGE SCALE GENOMIC DNA]</scope>
    <source>
        <strain evidence="9 10">DSM 44889</strain>
    </source>
</reference>
<dbReference type="GO" id="GO:0015031">
    <property type="term" value="P:protein transport"/>
    <property type="evidence" value="ECO:0007669"/>
    <property type="project" value="UniProtKB-KW"/>
</dbReference>
<keyword evidence="5" id="KW-1133">Transmembrane helix</keyword>